<dbReference type="InterPro" id="IPR036691">
    <property type="entry name" value="Endo/exonu/phosph_ase_sf"/>
</dbReference>
<dbReference type="GO" id="GO:0003824">
    <property type="term" value="F:catalytic activity"/>
    <property type="evidence" value="ECO:0007669"/>
    <property type="project" value="InterPro"/>
</dbReference>
<protein>
    <submittedName>
        <fullName evidence="3">Uncharacterized protein LOC108083004</fullName>
    </submittedName>
</protein>
<dbReference type="Proteomes" id="UP001652661">
    <property type="component" value="Chromosome 3L"/>
</dbReference>
<reference evidence="3" key="1">
    <citation type="submission" date="2025-04" db="UniProtKB">
        <authorList>
            <consortium name="RefSeq"/>
        </authorList>
    </citation>
    <scope>IDENTIFICATION</scope>
    <source>
        <strain evidence="4">14028-0561.14</strain>
        <tissue evidence="4">Whole fly</tissue>
    </source>
</reference>
<keyword evidence="2" id="KW-1185">Reference proteome</keyword>
<feature type="domain" description="Endonuclease/exonuclease/phosphatase" evidence="1">
    <location>
        <begin position="119"/>
        <end position="261"/>
    </location>
</feature>
<accession>A0A6P4IYD5</accession>
<sequence>MESIRRNDLNIASYNIRGLKTKVENKNFMQYLHNFDVFILIETHTLPNAEAAEFFKDNQPEFECLHWKDAERVFRYGRGIGGCIIGIRKSLIDRGVSHSIVDINGFKVLQLQVRNKKMQIVPLYIRSTDWNKEFKPVIKTFENTENTMTNAIVMGDVNVRLGELKQEVDQFNCIANTNGRRSLDKERNEKGTKFLKFCDGQNLKILNGLTHGDAEGSFTCFGGRGNGRSTNDICAVSRNLMSLVVDFKVDSVQHGSDHLAICLQLNLQFLTEPPAPRVPSIQQNSHSLASLKVTHESVLDSDISIDEVMHVLKQISLPGFSKNAVKDIVGEVTLRCNNIFNGLNINIEPHSNIVSTSDLTEILQDIVKRRLVKWCEENNILSNYQTRFSKKTPKLDTVYNLATIVNIQMSEKRKVYAFFVQFESIFSEDFIQHLWNKLNRLGVSSKVINFLKYLYEREKLVNYFQNKKGLLSELMYSLYLNDLPEKLEGGLSIDDRQINILMYADKIVLLSDTVSGLQDMINRLEKYNLNTSTFLR</sequence>
<dbReference type="InterPro" id="IPR005135">
    <property type="entry name" value="Endo/exonuclease/phosphatase"/>
</dbReference>
<proteinExistence type="predicted"/>
<dbReference type="GeneID" id="108083004"/>
<dbReference type="PANTHER" id="PTHR47027:SF20">
    <property type="entry name" value="REVERSE TRANSCRIPTASE-LIKE PROTEIN WITH RNA-DIRECTED DNA POLYMERASE DOMAIN"/>
    <property type="match status" value="1"/>
</dbReference>
<evidence type="ECO:0000259" key="1">
    <source>
        <dbReference type="Pfam" id="PF14529"/>
    </source>
</evidence>
<evidence type="ECO:0000313" key="3">
    <source>
        <dbReference type="RefSeq" id="XP_017034117.1"/>
    </source>
</evidence>
<dbReference type="RefSeq" id="XP_070141852.1">
    <property type="nucleotide sequence ID" value="XM_070285751.1"/>
</dbReference>
<evidence type="ECO:0000313" key="2">
    <source>
        <dbReference type="Proteomes" id="UP001652661"/>
    </source>
</evidence>
<dbReference type="AlphaFoldDB" id="A0A6P4IYD5"/>
<dbReference type="PANTHER" id="PTHR47027">
    <property type="entry name" value="REVERSE TRANSCRIPTASE DOMAIN-CONTAINING PROTEIN"/>
    <property type="match status" value="1"/>
</dbReference>
<dbReference type="SUPFAM" id="SSF56219">
    <property type="entry name" value="DNase I-like"/>
    <property type="match status" value="1"/>
</dbReference>
<dbReference type="RefSeq" id="XP_017034117.1">
    <property type="nucleotide sequence ID" value="XM_017178628.1"/>
</dbReference>
<organism evidence="2 3">
    <name type="scientific">Drosophila kikkawai</name>
    <name type="common">Fruit fly</name>
    <dbReference type="NCBI Taxonomy" id="30033"/>
    <lineage>
        <taxon>Eukaryota</taxon>
        <taxon>Metazoa</taxon>
        <taxon>Ecdysozoa</taxon>
        <taxon>Arthropoda</taxon>
        <taxon>Hexapoda</taxon>
        <taxon>Insecta</taxon>
        <taxon>Pterygota</taxon>
        <taxon>Neoptera</taxon>
        <taxon>Endopterygota</taxon>
        <taxon>Diptera</taxon>
        <taxon>Brachycera</taxon>
        <taxon>Muscomorpha</taxon>
        <taxon>Ephydroidea</taxon>
        <taxon>Drosophilidae</taxon>
        <taxon>Drosophila</taxon>
        <taxon>Sophophora</taxon>
    </lineage>
</organism>
<dbReference type="OrthoDB" id="7867504at2759"/>
<dbReference type="Gene3D" id="3.60.10.10">
    <property type="entry name" value="Endonuclease/exonuclease/phosphatase"/>
    <property type="match status" value="1"/>
</dbReference>
<name>A0A6P4IYD5_DROKI</name>
<dbReference type="Pfam" id="PF14529">
    <property type="entry name" value="Exo_endo_phos_2"/>
    <property type="match status" value="1"/>
</dbReference>
<gene>
    <name evidence="3 4" type="primary">LOC108083004</name>
</gene>
<evidence type="ECO:0000313" key="4">
    <source>
        <dbReference type="RefSeq" id="XP_070141852.1"/>
    </source>
</evidence>